<gene>
    <name evidence="9" type="ORF">MNBD_NITROSPINAE02-1857</name>
</gene>
<evidence type="ECO:0000313" key="9">
    <source>
        <dbReference type="EMBL" id="VAX16736.1"/>
    </source>
</evidence>
<reference evidence="9" key="1">
    <citation type="submission" date="2018-06" db="EMBL/GenBank/DDBJ databases">
        <authorList>
            <person name="Zhirakovskaya E."/>
        </authorList>
    </citation>
    <scope>NUCLEOTIDE SEQUENCE</scope>
</reference>
<organism evidence="9">
    <name type="scientific">hydrothermal vent metagenome</name>
    <dbReference type="NCBI Taxonomy" id="652676"/>
    <lineage>
        <taxon>unclassified sequences</taxon>
        <taxon>metagenomes</taxon>
        <taxon>ecological metagenomes</taxon>
    </lineage>
</organism>
<dbReference type="Gene3D" id="3.40.640.10">
    <property type="entry name" value="Type I PLP-dependent aspartate aminotransferase-like (Major domain)"/>
    <property type="match status" value="1"/>
</dbReference>
<keyword evidence="5" id="KW-0663">Pyridoxal phosphate</keyword>
<dbReference type="Gene3D" id="3.90.1150.10">
    <property type="entry name" value="Aspartate Aminotransferase, domain 1"/>
    <property type="match status" value="1"/>
</dbReference>
<dbReference type="SUPFAM" id="SSF53383">
    <property type="entry name" value="PLP-dependent transferases"/>
    <property type="match status" value="1"/>
</dbReference>
<evidence type="ECO:0000256" key="7">
    <source>
        <dbReference type="ARBA" id="ARBA00029440"/>
    </source>
</evidence>
<dbReference type="InterPro" id="IPR005861">
    <property type="entry name" value="HisP_aminotrans"/>
</dbReference>
<dbReference type="GO" id="GO:0030170">
    <property type="term" value="F:pyridoxal phosphate binding"/>
    <property type="evidence" value="ECO:0007669"/>
    <property type="project" value="InterPro"/>
</dbReference>
<keyword evidence="2 9" id="KW-0032">Aminotransferase</keyword>
<evidence type="ECO:0000256" key="3">
    <source>
        <dbReference type="ARBA" id="ARBA00022605"/>
    </source>
</evidence>
<evidence type="ECO:0000256" key="2">
    <source>
        <dbReference type="ARBA" id="ARBA00022576"/>
    </source>
</evidence>
<dbReference type="PANTHER" id="PTHR42885:SF2">
    <property type="entry name" value="HISTIDINOL-PHOSPHATE AMINOTRANSFERASE"/>
    <property type="match status" value="1"/>
</dbReference>
<evidence type="ECO:0000256" key="4">
    <source>
        <dbReference type="ARBA" id="ARBA00022679"/>
    </source>
</evidence>
<dbReference type="InterPro" id="IPR015424">
    <property type="entry name" value="PyrdxlP-dep_Trfase"/>
</dbReference>
<dbReference type="EMBL" id="UOGE01000014">
    <property type="protein sequence ID" value="VAX16736.1"/>
    <property type="molecule type" value="Genomic_DNA"/>
</dbReference>
<dbReference type="EC" id="2.6.1.9" evidence="9"/>
<dbReference type="GO" id="GO:0004400">
    <property type="term" value="F:histidinol-phosphate transaminase activity"/>
    <property type="evidence" value="ECO:0007669"/>
    <property type="project" value="UniProtKB-EC"/>
</dbReference>
<comment type="cofactor">
    <cofactor evidence="1">
        <name>pyridoxal 5'-phosphate</name>
        <dbReference type="ChEBI" id="CHEBI:597326"/>
    </cofactor>
</comment>
<dbReference type="AlphaFoldDB" id="A0A3B1BER6"/>
<dbReference type="HAMAP" id="MF_01023">
    <property type="entry name" value="HisC_aminotrans_2"/>
    <property type="match status" value="1"/>
</dbReference>
<dbReference type="NCBIfam" id="TIGR01141">
    <property type="entry name" value="hisC"/>
    <property type="match status" value="1"/>
</dbReference>
<sequence length="356" mass="39584">MRNIKNPAGFVRKRVGDLSAYSVEPIPAEVILDANELGLALPEKLRKKIDIAIAGAPLGRYPDPEAGELRQAIAKKEGCRPGEILLGNGSDEVIQALIAALCDPDDKIFTVTPTFSMYRQIATYLNVETVEEELDDNWDVKSGDILMNIDKACPRIIFIASPNNPTGATFNRDALASIMNTAEGLVVIDEAYVDYAERNIGLLYEERSNVAIIRTLSKTGLAGIRLGYLLADERLIAQVNKVRLPYNINSLTQAIATEAFNNWDMFAALFEKVKAEREKMFTKLFVLKGVTPYPSEANFILMKIEGDTEAVFNSLIEDGVRVRWFKDARRLNDCFRVTIGTEKENDRFLKALSGAI</sequence>
<evidence type="ECO:0000256" key="1">
    <source>
        <dbReference type="ARBA" id="ARBA00001933"/>
    </source>
</evidence>
<dbReference type="CDD" id="cd00609">
    <property type="entry name" value="AAT_like"/>
    <property type="match status" value="1"/>
</dbReference>
<keyword evidence="3" id="KW-0028">Amino-acid biosynthesis</keyword>
<proteinExistence type="inferred from homology"/>
<dbReference type="InterPro" id="IPR015422">
    <property type="entry name" value="PyrdxlP-dep_Trfase_small"/>
</dbReference>
<keyword evidence="4 9" id="KW-0808">Transferase</keyword>
<comment type="pathway">
    <text evidence="7">Amino-acid biosynthesis.</text>
</comment>
<evidence type="ECO:0000256" key="6">
    <source>
        <dbReference type="ARBA" id="ARBA00023102"/>
    </source>
</evidence>
<dbReference type="PANTHER" id="PTHR42885">
    <property type="entry name" value="HISTIDINOL-PHOSPHATE AMINOTRANSFERASE-RELATED"/>
    <property type="match status" value="1"/>
</dbReference>
<protein>
    <submittedName>
        <fullName evidence="9">Histidinol-phosphate aminotransferase</fullName>
        <ecNumber evidence="9">2.6.1.9</ecNumber>
    </submittedName>
</protein>
<dbReference type="Pfam" id="PF00155">
    <property type="entry name" value="Aminotran_1_2"/>
    <property type="match status" value="1"/>
</dbReference>
<keyword evidence="6" id="KW-0368">Histidine biosynthesis</keyword>
<dbReference type="GO" id="GO:0000105">
    <property type="term" value="P:L-histidine biosynthetic process"/>
    <property type="evidence" value="ECO:0007669"/>
    <property type="project" value="UniProtKB-KW"/>
</dbReference>
<name>A0A3B1BER6_9ZZZZ</name>
<evidence type="ECO:0000256" key="5">
    <source>
        <dbReference type="ARBA" id="ARBA00022898"/>
    </source>
</evidence>
<dbReference type="InterPro" id="IPR004839">
    <property type="entry name" value="Aminotransferase_I/II_large"/>
</dbReference>
<dbReference type="InterPro" id="IPR015421">
    <property type="entry name" value="PyrdxlP-dep_Trfase_major"/>
</dbReference>
<feature type="domain" description="Aminotransferase class I/classII large" evidence="8">
    <location>
        <begin position="32"/>
        <end position="352"/>
    </location>
</feature>
<evidence type="ECO:0000259" key="8">
    <source>
        <dbReference type="Pfam" id="PF00155"/>
    </source>
</evidence>
<accession>A0A3B1BER6</accession>